<dbReference type="Gene3D" id="3.30.70.120">
    <property type="match status" value="1"/>
</dbReference>
<dbReference type="eggNOG" id="COG3323">
    <property type="taxonomic scope" value="Bacteria"/>
</dbReference>
<evidence type="ECO:0000313" key="3">
    <source>
        <dbReference type="Proteomes" id="UP000019063"/>
    </source>
</evidence>
<evidence type="ECO:0000313" key="2">
    <source>
        <dbReference type="EMBL" id="ETW13416.1"/>
    </source>
</evidence>
<dbReference type="Proteomes" id="UP000019063">
    <property type="component" value="Unassembled WGS sequence"/>
</dbReference>
<reference evidence="2 3" key="1">
    <citation type="journal article" date="2014" name="Antonie Van Leeuwenhoek">
        <title>Roseivivax atlanticus sp. nov., isolated from surface seawater of the Atlantic Ocean.</title>
        <authorList>
            <person name="Li G."/>
            <person name="Lai Q."/>
            <person name="Liu X."/>
            <person name="Sun F."/>
            <person name="Shao Z."/>
        </authorList>
    </citation>
    <scope>NUCLEOTIDE SEQUENCE [LARGE SCALE GENOMIC DNA]</scope>
    <source>
        <strain evidence="2 3">22II-s10s</strain>
    </source>
</reference>
<dbReference type="InterPro" id="IPR015867">
    <property type="entry name" value="N-reg_PII/ATP_PRibTrfase_C"/>
</dbReference>
<name>W4HMU2_9RHOB</name>
<dbReference type="RefSeq" id="WP_043842710.1">
    <property type="nucleotide sequence ID" value="NZ_AQQW01000003.1"/>
</dbReference>
<accession>W4HMU2</accession>
<gene>
    <name evidence="2" type="ORF">ATO8_05286</name>
</gene>
<keyword evidence="3" id="KW-1185">Reference proteome</keyword>
<sequence>MPLDPSALSPETCRVERVFRLRVELGPLDRAEDMREAVLSVTSLTWGDYDQVSFETETGHQHYRTGPDAAGGPLPPETVPARALSFSIPPETALLGRVLDAIQHAHSYEEPVIYVTESLATRARPEITRSSPWKKWHRADG</sequence>
<dbReference type="AlphaFoldDB" id="W4HMU2"/>
<organism evidence="2 3">
    <name type="scientific">Roseivivax marinus</name>
    <dbReference type="NCBI Taxonomy" id="1379903"/>
    <lineage>
        <taxon>Bacteria</taxon>
        <taxon>Pseudomonadati</taxon>
        <taxon>Pseudomonadota</taxon>
        <taxon>Alphaproteobacteria</taxon>
        <taxon>Rhodobacterales</taxon>
        <taxon>Roseobacteraceae</taxon>
        <taxon>Roseivivax</taxon>
    </lineage>
</organism>
<dbReference type="PATRIC" id="fig|1317118.6.peg.1089"/>
<dbReference type="EMBL" id="AQQW01000003">
    <property type="protein sequence ID" value="ETW13416.1"/>
    <property type="molecule type" value="Genomic_DNA"/>
</dbReference>
<comment type="caution">
    <text evidence="2">The sequence shown here is derived from an EMBL/GenBank/DDBJ whole genome shotgun (WGS) entry which is preliminary data.</text>
</comment>
<proteinExistence type="predicted"/>
<dbReference type="STRING" id="1379903.ATO8_05286"/>
<feature type="region of interest" description="Disordered" evidence="1">
    <location>
        <begin position="57"/>
        <end position="81"/>
    </location>
</feature>
<protein>
    <submittedName>
        <fullName evidence="2">Uncharacterized protein</fullName>
    </submittedName>
</protein>
<evidence type="ECO:0000256" key="1">
    <source>
        <dbReference type="SAM" id="MobiDB-lite"/>
    </source>
</evidence>